<dbReference type="Pfam" id="PF00999">
    <property type="entry name" value="Na_H_Exchanger"/>
    <property type="match status" value="1"/>
</dbReference>
<evidence type="ECO:0000313" key="11">
    <source>
        <dbReference type="EMBL" id="MCY6485660.1"/>
    </source>
</evidence>
<feature type="transmembrane region" description="Helical" evidence="9">
    <location>
        <begin position="194"/>
        <end position="215"/>
    </location>
</feature>
<keyword evidence="5 9" id="KW-0812">Transmembrane</keyword>
<keyword evidence="3" id="KW-0050">Antiport</keyword>
<feature type="transmembrane region" description="Helical" evidence="9">
    <location>
        <begin position="38"/>
        <end position="57"/>
    </location>
</feature>
<dbReference type="RefSeq" id="WP_268042184.1">
    <property type="nucleotide sequence ID" value="NZ_JAPQER010000008.1"/>
</dbReference>
<evidence type="ECO:0000259" key="10">
    <source>
        <dbReference type="Pfam" id="PF00999"/>
    </source>
</evidence>
<feature type="transmembrane region" description="Helical" evidence="9">
    <location>
        <begin position="377"/>
        <end position="394"/>
    </location>
</feature>
<evidence type="ECO:0000313" key="12">
    <source>
        <dbReference type="Proteomes" id="UP001078443"/>
    </source>
</evidence>
<keyword evidence="7" id="KW-0406">Ion transport</keyword>
<keyword evidence="8 9" id="KW-0472">Membrane</keyword>
<dbReference type="PANTHER" id="PTHR32507">
    <property type="entry name" value="NA(+)/H(+) ANTIPORTER 1"/>
    <property type="match status" value="1"/>
</dbReference>
<feature type="transmembrane region" description="Helical" evidence="9">
    <location>
        <begin position="63"/>
        <end position="80"/>
    </location>
</feature>
<feature type="transmembrane region" description="Helical" evidence="9">
    <location>
        <begin position="6"/>
        <end position="26"/>
    </location>
</feature>
<feature type="domain" description="Cation/H+ exchanger transmembrane" evidence="10">
    <location>
        <begin position="19"/>
        <end position="402"/>
    </location>
</feature>
<keyword evidence="6 9" id="KW-1133">Transmembrane helix</keyword>
<keyword evidence="4" id="KW-1003">Cell membrane</keyword>
<feature type="transmembrane region" description="Helical" evidence="9">
    <location>
        <begin position="92"/>
        <end position="117"/>
    </location>
</feature>
<evidence type="ECO:0000256" key="2">
    <source>
        <dbReference type="ARBA" id="ARBA00022448"/>
    </source>
</evidence>
<name>A0ABT4D660_9CLOT</name>
<feature type="transmembrane region" description="Helical" evidence="9">
    <location>
        <begin position="348"/>
        <end position="371"/>
    </location>
</feature>
<protein>
    <submittedName>
        <fullName evidence="11">Cation:proton antiporter</fullName>
    </submittedName>
</protein>
<dbReference type="InterPro" id="IPR038770">
    <property type="entry name" value="Na+/solute_symporter_sf"/>
</dbReference>
<comment type="subcellular location">
    <subcellularLocation>
        <location evidence="1">Cell membrane</location>
        <topology evidence="1">Multi-pass membrane protein</topology>
    </subcellularLocation>
</comment>
<evidence type="ECO:0000256" key="5">
    <source>
        <dbReference type="ARBA" id="ARBA00022692"/>
    </source>
</evidence>
<evidence type="ECO:0000256" key="7">
    <source>
        <dbReference type="ARBA" id="ARBA00023065"/>
    </source>
</evidence>
<dbReference type="Proteomes" id="UP001078443">
    <property type="component" value="Unassembled WGS sequence"/>
</dbReference>
<feature type="transmembrane region" description="Helical" evidence="9">
    <location>
        <begin position="310"/>
        <end position="336"/>
    </location>
</feature>
<sequence length="408" mass="45182">METVDMVLTDNILTLFVIVLISGMIASKVSKKLKVPDVVLFLIVGIIIGPSVLNLVSTNEYHLGNQLILTFGSAFILYDGGREIKLDILNDVKYSVGLLATLGVVITAFAIGIVAVYVFHMDFIYALLLGAVIASTDPATLVPVFKEITLRDKVKQTVISESAFNDAVGAILVLSILTIIQSGVFSLTENIYELVIMILGGLIVGCIMGIVFSFIISDSKYGIFHEYAPLISILAVAIAYTFAEKVHGSGYMATFIIGLICGNKKTFKLWVPEIDFTIQRNVRETLAFLMRMAIFILLGIQVDFNTLSKYWGHALIIVVVMMFIVRPLVVIICTFFDKKAKWNWRERIFIMWVRETGVIPAALSGMIISMKIPHSDIISSVVFMTILITLLFQASTTKYLAKKLNLLE</sequence>
<evidence type="ECO:0000256" key="6">
    <source>
        <dbReference type="ARBA" id="ARBA00022989"/>
    </source>
</evidence>
<dbReference type="EMBL" id="JAPQER010000008">
    <property type="protein sequence ID" value="MCY6485660.1"/>
    <property type="molecule type" value="Genomic_DNA"/>
</dbReference>
<organism evidence="11 12">
    <name type="scientific">Clostridium aestuarii</name>
    <dbReference type="NCBI Taxonomy" id="338193"/>
    <lineage>
        <taxon>Bacteria</taxon>
        <taxon>Bacillati</taxon>
        <taxon>Bacillota</taxon>
        <taxon>Clostridia</taxon>
        <taxon>Eubacteriales</taxon>
        <taxon>Clostridiaceae</taxon>
        <taxon>Clostridium</taxon>
    </lineage>
</organism>
<evidence type="ECO:0000256" key="3">
    <source>
        <dbReference type="ARBA" id="ARBA00022449"/>
    </source>
</evidence>
<accession>A0ABT4D660</accession>
<evidence type="ECO:0000256" key="8">
    <source>
        <dbReference type="ARBA" id="ARBA00023136"/>
    </source>
</evidence>
<evidence type="ECO:0000256" key="1">
    <source>
        <dbReference type="ARBA" id="ARBA00004651"/>
    </source>
</evidence>
<dbReference type="Gene3D" id="1.20.1530.20">
    <property type="match status" value="1"/>
</dbReference>
<proteinExistence type="predicted"/>
<feature type="transmembrane region" description="Helical" evidence="9">
    <location>
        <begin position="227"/>
        <end position="243"/>
    </location>
</feature>
<dbReference type="PANTHER" id="PTHR32507:SF0">
    <property type="entry name" value="NA(+)_H(+) ANTIPORTER 2-RELATED"/>
    <property type="match status" value="1"/>
</dbReference>
<feature type="transmembrane region" description="Helical" evidence="9">
    <location>
        <begin position="288"/>
        <end position="304"/>
    </location>
</feature>
<gene>
    <name evidence="11" type="ORF">OW763_15120</name>
</gene>
<evidence type="ECO:0000256" key="9">
    <source>
        <dbReference type="SAM" id="Phobius"/>
    </source>
</evidence>
<feature type="transmembrane region" description="Helical" evidence="9">
    <location>
        <begin position="166"/>
        <end position="188"/>
    </location>
</feature>
<comment type="caution">
    <text evidence="11">The sequence shown here is derived from an EMBL/GenBank/DDBJ whole genome shotgun (WGS) entry which is preliminary data.</text>
</comment>
<keyword evidence="2" id="KW-0813">Transport</keyword>
<reference evidence="11" key="1">
    <citation type="submission" date="2022-12" db="EMBL/GenBank/DDBJ databases">
        <authorList>
            <person name="Wang J."/>
        </authorList>
    </citation>
    <scope>NUCLEOTIDE SEQUENCE</scope>
    <source>
        <strain evidence="11">HY-45-18</strain>
    </source>
</reference>
<dbReference type="InterPro" id="IPR006153">
    <property type="entry name" value="Cation/H_exchanger_TM"/>
</dbReference>
<evidence type="ECO:0000256" key="4">
    <source>
        <dbReference type="ARBA" id="ARBA00022475"/>
    </source>
</evidence>
<keyword evidence="12" id="KW-1185">Reference proteome</keyword>
<feature type="transmembrane region" description="Helical" evidence="9">
    <location>
        <begin position="123"/>
        <end position="145"/>
    </location>
</feature>